<gene>
    <name evidence="2" type="ORF">EGYM00392_LOCUS8921</name>
</gene>
<sequence length="740" mass="80646">MASTLDWIMQVCQQEDLLPAHKVGAVNSDSPCVSHSNSCSPSKPSLEADVDMDLDSSIEEDGGTAIAMDGKIIAETLSQGPPSRGAPISSRSVDKEAILTDDVGDDASDGNPVLMQTNMEIAENDVVTVAWHSRSFNTKAFRPGPSGYLEANQMMDKFKEQMVTSVLHLSGAILRLWAYDASWEASIRKYVGDCARPRARTKPYTEPVQQSKDRRGSKPLPDEPVHTVHWLVNLRGPNAFHSQSFYAPGAANKAIARFIKLEKEELSVAMVCMNKILKMQANNPHAEAVLEQHLIDGKLIPKKKSMRPTQSAISGVASTIKHEVPPPPDRLPTKARTQLRTVAAMDSCSKPLEPPAKQSKTIASKRARSVAATDADAHPLLIPKPPSPAPPTTTAPKTAAPKSVAPRTGTAKRAAPTTVATKKRPRPQTSPQPDDSRQSISLVPDTVLKHKCAAPALEPAATSTSPAAPSGPGRQPPQTPTPVCMSADSTPDNKRHRPSPLKGQSGGTFYRRYGRCSLRDDDLVHVMWFDDRQTWTNTFYGPAGLDCASQSMDQLERRKCTAAIVGGGRLLRLYAYDASWQAKLMAGLGKRGLLATSEGDVPIATPSKSLQPPTPTKQEVLNALREDLRMVQLHRSPGRCSEPSAPRTPSEVRMPQTPSKATVMQKDEEEAWLVYHDHETGAFQTKTFSSLQQANEGMDALGYSPAMAVGTLNAIIRKHYDSPEWQWQLKDHLRCQQLIK</sequence>
<feature type="compositionally biased region" description="Pro residues" evidence="1">
    <location>
        <begin position="382"/>
        <end position="393"/>
    </location>
</feature>
<proteinExistence type="predicted"/>
<name>A0A7S1I1J5_9EUGL</name>
<feature type="region of interest" description="Disordered" evidence="1">
    <location>
        <begin position="635"/>
        <end position="658"/>
    </location>
</feature>
<feature type="region of interest" description="Disordered" evidence="1">
    <location>
        <begin position="201"/>
        <end position="223"/>
    </location>
</feature>
<protein>
    <submittedName>
        <fullName evidence="2">Uncharacterized protein</fullName>
    </submittedName>
</protein>
<feature type="compositionally biased region" description="Low complexity" evidence="1">
    <location>
        <begin position="394"/>
        <end position="403"/>
    </location>
</feature>
<feature type="region of interest" description="Disordered" evidence="1">
    <location>
        <begin position="458"/>
        <end position="506"/>
    </location>
</feature>
<dbReference type="EMBL" id="HBGA01023529">
    <property type="protein sequence ID" value="CAD8997852.1"/>
    <property type="molecule type" value="Transcribed_RNA"/>
</dbReference>
<feature type="compositionally biased region" description="Low complexity" evidence="1">
    <location>
        <begin position="458"/>
        <end position="473"/>
    </location>
</feature>
<feature type="compositionally biased region" description="Polar residues" evidence="1">
    <location>
        <begin position="427"/>
        <end position="439"/>
    </location>
</feature>
<feature type="compositionally biased region" description="Basic and acidic residues" evidence="1">
    <location>
        <begin position="211"/>
        <end position="223"/>
    </location>
</feature>
<evidence type="ECO:0000313" key="2">
    <source>
        <dbReference type="EMBL" id="CAD8997852.1"/>
    </source>
</evidence>
<accession>A0A7S1I1J5</accession>
<organism evidence="2">
    <name type="scientific">Eutreptiella gymnastica</name>
    <dbReference type="NCBI Taxonomy" id="73025"/>
    <lineage>
        <taxon>Eukaryota</taxon>
        <taxon>Discoba</taxon>
        <taxon>Euglenozoa</taxon>
        <taxon>Euglenida</taxon>
        <taxon>Spirocuta</taxon>
        <taxon>Euglenophyceae</taxon>
        <taxon>Eutreptiales</taxon>
        <taxon>Eutreptiaceae</taxon>
        <taxon>Eutreptiella</taxon>
    </lineage>
</organism>
<dbReference type="AlphaFoldDB" id="A0A7S1I1J5"/>
<evidence type="ECO:0000256" key="1">
    <source>
        <dbReference type="SAM" id="MobiDB-lite"/>
    </source>
</evidence>
<feature type="region of interest" description="Disordered" evidence="1">
    <location>
        <begin position="344"/>
        <end position="439"/>
    </location>
</feature>
<reference evidence="2" key="1">
    <citation type="submission" date="2021-01" db="EMBL/GenBank/DDBJ databases">
        <authorList>
            <person name="Corre E."/>
            <person name="Pelletier E."/>
            <person name="Niang G."/>
            <person name="Scheremetjew M."/>
            <person name="Finn R."/>
            <person name="Kale V."/>
            <person name="Holt S."/>
            <person name="Cochrane G."/>
            <person name="Meng A."/>
            <person name="Brown T."/>
            <person name="Cohen L."/>
        </authorList>
    </citation>
    <scope>NUCLEOTIDE SEQUENCE</scope>
    <source>
        <strain evidence="2">NIES-381</strain>
    </source>
</reference>